<comment type="caution">
    <text evidence="5">The sequence shown here is derived from an EMBL/GenBank/DDBJ whole genome shotgun (WGS) entry which is preliminary data.</text>
</comment>
<evidence type="ECO:0000256" key="4">
    <source>
        <dbReference type="SAM" id="MobiDB-lite"/>
    </source>
</evidence>
<accession>A0AAW7CVH9</accession>
<dbReference type="NCBIfam" id="TIGR00621">
    <property type="entry name" value="ssb"/>
    <property type="match status" value="1"/>
</dbReference>
<dbReference type="PANTHER" id="PTHR10302:SF27">
    <property type="entry name" value="SINGLE-STRANDED DNA-BINDING PROTEIN"/>
    <property type="match status" value="1"/>
</dbReference>
<dbReference type="AlphaFoldDB" id="A0AAW7CVH9"/>
<feature type="compositionally biased region" description="Low complexity" evidence="4">
    <location>
        <begin position="122"/>
        <end position="141"/>
    </location>
</feature>
<dbReference type="HAMAP" id="MF_00984">
    <property type="entry name" value="SSB"/>
    <property type="match status" value="1"/>
</dbReference>
<proteinExistence type="inferred from homology"/>
<dbReference type="InterPro" id="IPR012340">
    <property type="entry name" value="NA-bd_OB-fold"/>
</dbReference>
<feature type="region of interest" description="Disordered" evidence="4">
    <location>
        <begin position="113"/>
        <end position="144"/>
    </location>
</feature>
<protein>
    <recommendedName>
        <fullName evidence="2 3">Single-stranded DNA-binding protein</fullName>
        <shortName evidence="2">SSB</shortName>
    </recommendedName>
</protein>
<dbReference type="GO" id="GO:0003697">
    <property type="term" value="F:single-stranded DNA binding"/>
    <property type="evidence" value="ECO:0007669"/>
    <property type="project" value="UniProtKB-UniRule"/>
</dbReference>
<dbReference type="GeneID" id="83614086"/>
<organism evidence="5 6">
    <name type="scientific">Proteus faecis</name>
    <dbReference type="NCBI Taxonomy" id="2050967"/>
    <lineage>
        <taxon>Bacteria</taxon>
        <taxon>Pseudomonadati</taxon>
        <taxon>Pseudomonadota</taxon>
        <taxon>Gammaproteobacteria</taxon>
        <taxon>Enterobacterales</taxon>
        <taxon>Morganellaceae</taxon>
        <taxon>Proteus</taxon>
    </lineage>
</organism>
<evidence type="ECO:0000256" key="2">
    <source>
        <dbReference type="HAMAP-Rule" id="MF_00984"/>
    </source>
</evidence>
<feature type="DNA-binding region" evidence="2">
    <location>
        <begin position="55"/>
        <end position="61"/>
    </location>
</feature>
<sequence>MANGSVNKVIIIGNLGRDPEIRYLPSGGAVANLAVSTSEKWRDKQTGENREKTEWHRVVLFGKLADIASGYLCKGSQVYIEGQLQTREWDDNGVKRYTTEIVVKVGGTMQMLGGASKSAGTQPAQQNQPPAQPQAQSSQPPMDFDDDIPFAPIGLMYPRYLINVIGG</sequence>
<dbReference type="GO" id="GO:0006260">
    <property type="term" value="P:DNA replication"/>
    <property type="evidence" value="ECO:0007669"/>
    <property type="project" value="InterPro"/>
</dbReference>
<gene>
    <name evidence="5" type="primary">ssb</name>
    <name evidence="5" type="ORF">QSH02_16295</name>
</gene>
<name>A0AAW7CVH9_9GAMM</name>
<evidence type="ECO:0000313" key="6">
    <source>
        <dbReference type="Proteomes" id="UP001224739"/>
    </source>
</evidence>
<reference evidence="5" key="1">
    <citation type="submission" date="2023-06" db="EMBL/GenBank/DDBJ databases">
        <title>Acute promotion of culturable opportunistic pathogens and persistent increase of antibiotic resistance following antibiotic exposure in mouse gut microbiota.</title>
        <authorList>
            <person name="Li L."/>
            <person name="Wang B."/>
            <person name="Sun Y."/>
            <person name="Wang M."/>
            <person name="Xu H."/>
        </authorList>
    </citation>
    <scope>NUCLEOTIDE SEQUENCE</scope>
    <source>
        <strain evidence="5">EPA10_1</strain>
    </source>
</reference>
<evidence type="ECO:0000256" key="1">
    <source>
        <dbReference type="ARBA" id="ARBA00023125"/>
    </source>
</evidence>
<comment type="caution">
    <text evidence="2">Lacks conserved residue(s) required for the propagation of feature annotation.</text>
</comment>
<dbReference type="EMBL" id="JASVWL010000018">
    <property type="protein sequence ID" value="MDL5356388.1"/>
    <property type="molecule type" value="Genomic_DNA"/>
</dbReference>
<evidence type="ECO:0000313" key="5">
    <source>
        <dbReference type="EMBL" id="MDL5356388.1"/>
    </source>
</evidence>
<dbReference type="SUPFAM" id="SSF50249">
    <property type="entry name" value="Nucleic acid-binding proteins"/>
    <property type="match status" value="1"/>
</dbReference>
<dbReference type="PROSITE" id="PS50935">
    <property type="entry name" value="SSB"/>
    <property type="match status" value="1"/>
</dbReference>
<dbReference type="CDD" id="cd04496">
    <property type="entry name" value="SSB_OBF"/>
    <property type="match status" value="1"/>
</dbReference>
<dbReference type="Pfam" id="PF00436">
    <property type="entry name" value="SSB"/>
    <property type="match status" value="1"/>
</dbReference>
<keyword evidence="1 2" id="KW-0238">DNA-binding</keyword>
<dbReference type="PIRSF" id="PIRSF002070">
    <property type="entry name" value="SSB"/>
    <property type="match status" value="1"/>
</dbReference>
<dbReference type="Proteomes" id="UP001224739">
    <property type="component" value="Unassembled WGS sequence"/>
</dbReference>
<dbReference type="InterPro" id="IPR011344">
    <property type="entry name" value="ssDNA-bd"/>
</dbReference>
<dbReference type="GO" id="GO:0009295">
    <property type="term" value="C:nucleoid"/>
    <property type="evidence" value="ECO:0007669"/>
    <property type="project" value="TreeGrafter"/>
</dbReference>
<comment type="subunit">
    <text evidence="2">Homotetramer.</text>
</comment>
<dbReference type="InterPro" id="IPR000424">
    <property type="entry name" value="Primosome_PriB/ssb"/>
</dbReference>
<dbReference type="RefSeq" id="WP_196738786.1">
    <property type="nucleotide sequence ID" value="NZ_JASVWJ010000018.1"/>
</dbReference>
<dbReference type="PANTHER" id="PTHR10302">
    <property type="entry name" value="SINGLE-STRANDED DNA-BINDING PROTEIN"/>
    <property type="match status" value="1"/>
</dbReference>
<evidence type="ECO:0000256" key="3">
    <source>
        <dbReference type="PIRNR" id="PIRNR002070"/>
    </source>
</evidence>
<dbReference type="Gene3D" id="2.40.50.140">
    <property type="entry name" value="Nucleic acid-binding proteins"/>
    <property type="match status" value="1"/>
</dbReference>